<accession>A0A090ZJY4</accession>
<dbReference type="AlphaFoldDB" id="A0A090ZJY4"/>
<protein>
    <submittedName>
        <fullName evidence="2">Uncharacterized protein</fullName>
    </submittedName>
</protein>
<feature type="transmembrane region" description="Helical" evidence="1">
    <location>
        <begin position="12"/>
        <end position="32"/>
    </location>
</feature>
<keyword evidence="3" id="KW-1185">Reference proteome</keyword>
<name>A0A090ZJY4_PAEMA</name>
<dbReference type="STRING" id="44252.DJ90_3950"/>
<sequence>MIMRIILNGLTRGLTCFIVLNIVVKMIIIITYNKYFADIFLRGIINELYS</sequence>
<keyword evidence="1" id="KW-1133">Transmembrane helix</keyword>
<comment type="caution">
    <text evidence="2">The sequence shown here is derived from an EMBL/GenBank/DDBJ whole genome shotgun (WGS) entry which is preliminary data.</text>
</comment>
<evidence type="ECO:0000313" key="3">
    <source>
        <dbReference type="Proteomes" id="UP000029278"/>
    </source>
</evidence>
<organism evidence="2 3">
    <name type="scientific">Paenibacillus macerans</name>
    <name type="common">Bacillus macerans</name>
    <dbReference type="NCBI Taxonomy" id="44252"/>
    <lineage>
        <taxon>Bacteria</taxon>
        <taxon>Bacillati</taxon>
        <taxon>Bacillota</taxon>
        <taxon>Bacilli</taxon>
        <taxon>Bacillales</taxon>
        <taxon>Paenibacillaceae</taxon>
        <taxon>Paenibacillus</taxon>
    </lineage>
</organism>
<evidence type="ECO:0000256" key="1">
    <source>
        <dbReference type="SAM" id="Phobius"/>
    </source>
</evidence>
<keyword evidence="1" id="KW-0472">Membrane</keyword>
<evidence type="ECO:0000313" key="2">
    <source>
        <dbReference type="EMBL" id="KFN10723.1"/>
    </source>
</evidence>
<dbReference type="HOGENOM" id="CLU_3120644_0_0_9"/>
<keyword evidence="1" id="KW-0812">Transmembrane</keyword>
<reference evidence="2 3" key="1">
    <citation type="submission" date="2014-04" db="EMBL/GenBank/DDBJ databases">
        <authorList>
            <person name="Bishop-Lilly K.A."/>
            <person name="Broomall S.M."/>
            <person name="Chain P.S."/>
            <person name="Chertkov O."/>
            <person name="Coyne S.R."/>
            <person name="Daligault H.E."/>
            <person name="Davenport K.W."/>
            <person name="Erkkila T."/>
            <person name="Frey K.G."/>
            <person name="Gibbons H.S."/>
            <person name="Gu W."/>
            <person name="Jaissle J."/>
            <person name="Johnson S.L."/>
            <person name="Koroleva G.I."/>
            <person name="Ladner J.T."/>
            <person name="Lo C.-C."/>
            <person name="Minogue T.D."/>
            <person name="Munk C."/>
            <person name="Palacios G.F."/>
            <person name="Redden C.L."/>
            <person name="Rosenzweig C.N."/>
            <person name="Scholz M.B."/>
            <person name="Teshima H."/>
            <person name="Xu Y."/>
        </authorList>
    </citation>
    <scope>NUCLEOTIDE SEQUENCE [LARGE SCALE GENOMIC DNA]</scope>
    <source>
        <strain evidence="2 3">8244</strain>
    </source>
</reference>
<gene>
    <name evidence="2" type="ORF">DJ90_3950</name>
</gene>
<proteinExistence type="predicted"/>
<dbReference type="Proteomes" id="UP000029278">
    <property type="component" value="Unassembled WGS sequence"/>
</dbReference>
<dbReference type="EMBL" id="JMQA01000017">
    <property type="protein sequence ID" value="KFN10723.1"/>
    <property type="molecule type" value="Genomic_DNA"/>
</dbReference>